<dbReference type="InterPro" id="IPR005149">
    <property type="entry name" value="Tscrpt_reg_PadR_N"/>
</dbReference>
<keyword evidence="4" id="KW-1185">Reference proteome</keyword>
<dbReference type="RefSeq" id="WP_007465298.1">
    <property type="nucleotide sequence ID" value="NZ_AMZO01000015.1"/>
</dbReference>
<dbReference type="Pfam" id="PF03551">
    <property type="entry name" value="PadR"/>
    <property type="match status" value="1"/>
</dbReference>
<dbReference type="PATRIC" id="fig|1056511.3.peg.2089"/>
<gene>
    <name evidence="3" type="ORF">C942_00600</name>
</gene>
<dbReference type="OrthoDB" id="3186544at2"/>
<protein>
    <submittedName>
        <fullName evidence="3">Transcriptional regulator, PadR family</fullName>
    </submittedName>
</protein>
<feature type="domain" description="Transcription regulator PadR C-terminal" evidence="2">
    <location>
        <begin position="92"/>
        <end position="176"/>
    </location>
</feature>
<evidence type="ECO:0000259" key="2">
    <source>
        <dbReference type="Pfam" id="PF10400"/>
    </source>
</evidence>
<dbReference type="InterPro" id="IPR018309">
    <property type="entry name" value="Tscrpt_reg_PadR_C"/>
</dbReference>
<dbReference type="Gene3D" id="1.10.10.10">
    <property type="entry name" value="Winged helix-like DNA-binding domain superfamily/Winged helix DNA-binding domain"/>
    <property type="match status" value="1"/>
</dbReference>
<dbReference type="Gene3D" id="6.10.140.190">
    <property type="match status" value="1"/>
</dbReference>
<evidence type="ECO:0000259" key="1">
    <source>
        <dbReference type="Pfam" id="PF03551"/>
    </source>
</evidence>
<feature type="domain" description="Transcription regulator PadR N-terminal" evidence="1">
    <location>
        <begin position="7"/>
        <end position="79"/>
    </location>
</feature>
<name>L8JEK5_9GAMM</name>
<dbReference type="Proteomes" id="UP000011134">
    <property type="component" value="Unassembled WGS sequence"/>
</dbReference>
<reference evidence="3 4" key="1">
    <citation type="submission" date="2012-12" db="EMBL/GenBank/DDBJ databases">
        <title>Genome Assembly of Photobacterium sp. AK15.</title>
        <authorList>
            <person name="Khatri I."/>
            <person name="Vaidya B."/>
            <person name="Srinivas T.N.R."/>
            <person name="Subramanian S."/>
            <person name="Pinnaka A."/>
        </authorList>
    </citation>
    <scope>NUCLEOTIDE SEQUENCE [LARGE SCALE GENOMIC DNA]</scope>
    <source>
        <strain evidence="3 4">AK15</strain>
    </source>
</reference>
<comment type="caution">
    <text evidence="3">The sequence shown here is derived from an EMBL/GenBank/DDBJ whole genome shotgun (WGS) entry which is preliminary data.</text>
</comment>
<evidence type="ECO:0000313" key="3">
    <source>
        <dbReference type="EMBL" id="ELR65974.1"/>
    </source>
</evidence>
<dbReference type="PANTHER" id="PTHR43252:SF4">
    <property type="entry name" value="TRANSCRIPTIONAL REGULATORY PROTEIN"/>
    <property type="match status" value="1"/>
</dbReference>
<dbReference type="EMBL" id="AMZO01000015">
    <property type="protein sequence ID" value="ELR65974.1"/>
    <property type="molecule type" value="Genomic_DNA"/>
</dbReference>
<dbReference type="Pfam" id="PF10400">
    <property type="entry name" value="Vir_act_alpha_C"/>
    <property type="match status" value="1"/>
</dbReference>
<dbReference type="SUPFAM" id="SSF46785">
    <property type="entry name" value="Winged helix' DNA-binding domain"/>
    <property type="match status" value="1"/>
</dbReference>
<evidence type="ECO:0000313" key="4">
    <source>
        <dbReference type="Proteomes" id="UP000011134"/>
    </source>
</evidence>
<organism evidence="3 4">
    <name type="scientific">Photobacterium marinum</name>
    <dbReference type="NCBI Taxonomy" id="1056511"/>
    <lineage>
        <taxon>Bacteria</taxon>
        <taxon>Pseudomonadati</taxon>
        <taxon>Pseudomonadota</taxon>
        <taxon>Gammaproteobacteria</taxon>
        <taxon>Vibrionales</taxon>
        <taxon>Vibrionaceae</taxon>
        <taxon>Photobacterium</taxon>
    </lineage>
</organism>
<accession>L8JEK5</accession>
<dbReference type="AlphaFoldDB" id="L8JEK5"/>
<dbReference type="PANTHER" id="PTHR43252">
    <property type="entry name" value="TRANSCRIPTIONAL REGULATOR YQJI"/>
    <property type="match status" value="1"/>
</dbReference>
<proteinExistence type="predicted"/>
<dbReference type="InterPro" id="IPR036388">
    <property type="entry name" value="WH-like_DNA-bd_sf"/>
</dbReference>
<sequence length="193" mass="22681">MSLPYVILTILSNRDSTGYDITKEFSQSIGYFWKASHQQVYRELNKMARNNLVVSTVVPQTSKPDRKVYSITDLGRQTLFEWFQEPAGNPTIRDEVSAKLLVCSIYDSEPMQKQLESLIEESYSLLNHYDALEKVYYSHYRNMTRQSRLERLTLRRAIHNRQAWIYWAEDVLAELKELDSSENTEQANLRLCV</sequence>
<dbReference type="InterPro" id="IPR036390">
    <property type="entry name" value="WH_DNA-bd_sf"/>
</dbReference>